<dbReference type="RefSeq" id="WP_062411863.1">
    <property type="nucleotide sequence ID" value="NZ_JAJCIO010000023.1"/>
</dbReference>
<comment type="caution">
    <text evidence="7">The sequence shown here is derived from an EMBL/GenBank/DDBJ whole genome shotgun (WGS) entry which is preliminary data.</text>
</comment>
<dbReference type="Proteomes" id="UP001206692">
    <property type="component" value="Unassembled WGS sequence"/>
</dbReference>
<dbReference type="CDD" id="cd07984">
    <property type="entry name" value="LPLAT_LABLAT-like"/>
    <property type="match status" value="1"/>
</dbReference>
<dbReference type="EMBL" id="JANGEW010000022">
    <property type="protein sequence ID" value="MCQ5343425.1"/>
    <property type="molecule type" value="Genomic_DNA"/>
</dbReference>
<proteinExistence type="predicted"/>
<dbReference type="Pfam" id="PF03279">
    <property type="entry name" value="Lip_A_acyltrans"/>
    <property type="match status" value="1"/>
</dbReference>
<comment type="subcellular location">
    <subcellularLocation>
        <location evidence="1">Cell inner membrane</location>
    </subcellularLocation>
</comment>
<sequence length="304" mass="35325">MYTFMKCLSWIICHLPGGCCRSLGIFLGSFFWTFVPKKRKVLAQQQILDCGITDDPKRAMAIAKASTQRFGPMMIEVLRYPVYTKEKLDEKVAFKGREHLEALKKSGEGAIFMASHAGNWELLGAALAMNGYPLISVAQEQGSHSADKFINEYRAMMKQHVTYKTGIRDMVRFLRDGHYIGLLMDQDPGYTGIMVKLFGRDTLTPDGPAKMAGIANYPIVTVFIREDRPYHHVIEVYPPFRPYTADHKLSKDEKERIMYETTQELNDRLEAHIRQYPEDWFWLHNRWKWTKRYKEKQAEKRAAQ</sequence>
<dbReference type="GO" id="GO:0016746">
    <property type="term" value="F:acyltransferase activity"/>
    <property type="evidence" value="ECO:0007669"/>
    <property type="project" value="UniProtKB-KW"/>
</dbReference>
<evidence type="ECO:0000256" key="2">
    <source>
        <dbReference type="ARBA" id="ARBA00022475"/>
    </source>
</evidence>
<keyword evidence="3" id="KW-0997">Cell inner membrane</keyword>
<dbReference type="PANTHER" id="PTHR30606:SF10">
    <property type="entry name" value="PHOSPHATIDYLINOSITOL MANNOSIDE ACYLTRANSFERASE"/>
    <property type="match status" value="1"/>
</dbReference>
<keyword evidence="5" id="KW-0472">Membrane</keyword>
<evidence type="ECO:0000256" key="6">
    <source>
        <dbReference type="ARBA" id="ARBA00023315"/>
    </source>
</evidence>
<reference evidence="7 8" key="1">
    <citation type="submission" date="2022-06" db="EMBL/GenBank/DDBJ databases">
        <title>Isolation of gut microbiota from human fecal samples.</title>
        <authorList>
            <person name="Pamer E.G."/>
            <person name="Barat B."/>
            <person name="Waligurski E."/>
            <person name="Medina S."/>
            <person name="Paddock L."/>
            <person name="Mostad J."/>
        </authorList>
    </citation>
    <scope>NUCLEOTIDE SEQUENCE [LARGE SCALE GENOMIC DNA]</scope>
    <source>
        <strain evidence="7 8">DFI.1.1</strain>
    </source>
</reference>
<gene>
    <name evidence="7" type="ORF">NE675_10395</name>
</gene>
<evidence type="ECO:0000313" key="8">
    <source>
        <dbReference type="Proteomes" id="UP001206692"/>
    </source>
</evidence>
<evidence type="ECO:0000256" key="3">
    <source>
        <dbReference type="ARBA" id="ARBA00022519"/>
    </source>
</evidence>
<protein>
    <submittedName>
        <fullName evidence="7">Lysophospholipid acyltransferase family protein</fullName>
    </submittedName>
</protein>
<keyword evidence="2" id="KW-1003">Cell membrane</keyword>
<dbReference type="InterPro" id="IPR004960">
    <property type="entry name" value="LipA_acyltrans"/>
</dbReference>
<dbReference type="PANTHER" id="PTHR30606">
    <property type="entry name" value="LIPID A BIOSYNTHESIS LAUROYL ACYLTRANSFERASE"/>
    <property type="match status" value="1"/>
</dbReference>
<keyword evidence="8" id="KW-1185">Reference proteome</keyword>
<organism evidence="7 8">
    <name type="scientific">Megasphaera massiliensis</name>
    <dbReference type="NCBI Taxonomy" id="1232428"/>
    <lineage>
        <taxon>Bacteria</taxon>
        <taxon>Bacillati</taxon>
        <taxon>Bacillota</taxon>
        <taxon>Negativicutes</taxon>
        <taxon>Veillonellales</taxon>
        <taxon>Veillonellaceae</taxon>
        <taxon>Megasphaera</taxon>
    </lineage>
</organism>
<evidence type="ECO:0000313" key="7">
    <source>
        <dbReference type="EMBL" id="MCQ5343425.1"/>
    </source>
</evidence>
<accession>A0ABT1SU67</accession>
<keyword evidence="4" id="KW-0808">Transferase</keyword>
<keyword evidence="6 7" id="KW-0012">Acyltransferase</keyword>
<evidence type="ECO:0000256" key="4">
    <source>
        <dbReference type="ARBA" id="ARBA00022679"/>
    </source>
</evidence>
<name>A0ABT1SU67_9FIRM</name>
<evidence type="ECO:0000256" key="1">
    <source>
        <dbReference type="ARBA" id="ARBA00004533"/>
    </source>
</evidence>
<evidence type="ECO:0000256" key="5">
    <source>
        <dbReference type="ARBA" id="ARBA00023136"/>
    </source>
</evidence>